<dbReference type="OrthoDB" id="6293260at2"/>
<dbReference type="InterPro" id="IPR051531">
    <property type="entry name" value="N-acetyltransferase"/>
</dbReference>
<dbReference type="STRING" id="1391654.AKJ09_04940"/>
<dbReference type="PANTHER" id="PTHR43792:SF13">
    <property type="entry name" value="ACETYLTRANSFERASE"/>
    <property type="match status" value="1"/>
</dbReference>
<dbReference type="GO" id="GO:0016747">
    <property type="term" value="F:acyltransferase activity, transferring groups other than amino-acyl groups"/>
    <property type="evidence" value="ECO:0007669"/>
    <property type="project" value="InterPro"/>
</dbReference>
<dbReference type="PROSITE" id="PS51186">
    <property type="entry name" value="GNAT"/>
    <property type="match status" value="1"/>
</dbReference>
<sequence>MLIEATSSDFESLLRGVGPRGLALVSDSLLAPPEVLRMLSNLADEIRPTFAPAAWMIVEHDEIVGLCSLVRKPEGSEICIGYGIAPSREGKGITSRAVEELVIWAKGDGRVSVVIAETSVNNVPSQRVLERNGFVRTGERTTEEDGDVIIWRRPVA</sequence>
<dbReference type="InterPro" id="IPR016181">
    <property type="entry name" value="Acyl_CoA_acyltransferase"/>
</dbReference>
<name>A0A0K1PY32_9BACT</name>
<dbReference type="SUPFAM" id="SSF55729">
    <property type="entry name" value="Acyl-CoA N-acyltransferases (Nat)"/>
    <property type="match status" value="1"/>
</dbReference>
<dbReference type="RefSeq" id="WP_146649268.1">
    <property type="nucleotide sequence ID" value="NZ_CP012333.1"/>
</dbReference>
<evidence type="ECO:0000313" key="2">
    <source>
        <dbReference type="EMBL" id="AKU98276.1"/>
    </source>
</evidence>
<feature type="domain" description="N-acetyltransferase" evidence="1">
    <location>
        <begin position="8"/>
        <end position="156"/>
    </location>
</feature>
<dbReference type="PANTHER" id="PTHR43792">
    <property type="entry name" value="GNAT FAMILY, PUTATIVE (AFU_ORTHOLOGUE AFUA_3G00765)-RELATED-RELATED"/>
    <property type="match status" value="1"/>
</dbReference>
<accession>A0A0K1PY32</accession>
<reference evidence="2 3" key="1">
    <citation type="submission" date="2015-08" db="EMBL/GenBank/DDBJ databases">
        <authorList>
            <person name="Babu N.S."/>
            <person name="Beckwith C.J."/>
            <person name="Beseler K.G."/>
            <person name="Brison A."/>
            <person name="Carone J.V."/>
            <person name="Caskin T.P."/>
            <person name="Diamond M."/>
            <person name="Durham M.E."/>
            <person name="Foxe J.M."/>
            <person name="Go M."/>
            <person name="Henderson B.A."/>
            <person name="Jones I.B."/>
            <person name="McGettigan J.A."/>
            <person name="Micheletti S.J."/>
            <person name="Nasrallah M.E."/>
            <person name="Ortiz D."/>
            <person name="Piller C.R."/>
            <person name="Privatt S.R."/>
            <person name="Schneider S.L."/>
            <person name="Sharp S."/>
            <person name="Smith T.C."/>
            <person name="Stanton J.D."/>
            <person name="Ullery H.E."/>
            <person name="Wilson R.J."/>
            <person name="Serrano M.G."/>
            <person name="Buck G."/>
            <person name="Lee V."/>
            <person name="Wang Y."/>
            <person name="Carvalho R."/>
            <person name="Voegtly L."/>
            <person name="Shi R."/>
            <person name="Duckworth R."/>
            <person name="Johnson A."/>
            <person name="Loviza R."/>
            <person name="Walstead R."/>
            <person name="Shah Z."/>
            <person name="Kiflezghi M."/>
            <person name="Wade K."/>
            <person name="Ball S.L."/>
            <person name="Bradley K.W."/>
            <person name="Asai D.J."/>
            <person name="Bowman C.A."/>
            <person name="Russell D.A."/>
            <person name="Pope W.H."/>
            <person name="Jacobs-Sera D."/>
            <person name="Hendrix R.W."/>
            <person name="Hatfull G.F."/>
        </authorList>
    </citation>
    <scope>NUCLEOTIDE SEQUENCE [LARGE SCALE GENOMIC DNA]</scope>
    <source>
        <strain evidence="2 3">DSM 27648</strain>
    </source>
</reference>
<keyword evidence="3" id="KW-1185">Reference proteome</keyword>
<dbReference type="Proteomes" id="UP000064967">
    <property type="component" value="Chromosome"/>
</dbReference>
<dbReference type="Pfam" id="PF13302">
    <property type="entry name" value="Acetyltransf_3"/>
    <property type="match status" value="1"/>
</dbReference>
<dbReference type="Gene3D" id="3.40.630.30">
    <property type="match status" value="1"/>
</dbReference>
<evidence type="ECO:0000259" key="1">
    <source>
        <dbReference type="PROSITE" id="PS51186"/>
    </source>
</evidence>
<evidence type="ECO:0000313" key="3">
    <source>
        <dbReference type="Proteomes" id="UP000064967"/>
    </source>
</evidence>
<dbReference type="KEGG" id="llu:AKJ09_04940"/>
<proteinExistence type="predicted"/>
<dbReference type="EMBL" id="CP012333">
    <property type="protein sequence ID" value="AKU98276.1"/>
    <property type="molecule type" value="Genomic_DNA"/>
</dbReference>
<dbReference type="InterPro" id="IPR000182">
    <property type="entry name" value="GNAT_dom"/>
</dbReference>
<organism evidence="2 3">
    <name type="scientific">Labilithrix luteola</name>
    <dbReference type="NCBI Taxonomy" id="1391654"/>
    <lineage>
        <taxon>Bacteria</taxon>
        <taxon>Pseudomonadati</taxon>
        <taxon>Myxococcota</taxon>
        <taxon>Polyangia</taxon>
        <taxon>Polyangiales</taxon>
        <taxon>Labilitrichaceae</taxon>
        <taxon>Labilithrix</taxon>
    </lineage>
</organism>
<dbReference type="CDD" id="cd04301">
    <property type="entry name" value="NAT_SF"/>
    <property type="match status" value="1"/>
</dbReference>
<gene>
    <name evidence="2" type="ORF">AKJ09_04940</name>
</gene>
<protein>
    <recommendedName>
        <fullName evidence="1">N-acetyltransferase domain-containing protein</fullName>
    </recommendedName>
</protein>
<dbReference type="AlphaFoldDB" id="A0A0K1PY32"/>